<dbReference type="GO" id="GO:0004721">
    <property type="term" value="F:phosphoprotein phosphatase activity"/>
    <property type="evidence" value="ECO:0007669"/>
    <property type="project" value="TreeGrafter"/>
</dbReference>
<keyword evidence="7 8" id="KW-0472">Membrane</keyword>
<proteinExistence type="predicted"/>
<evidence type="ECO:0000256" key="3">
    <source>
        <dbReference type="ARBA" id="ARBA00022553"/>
    </source>
</evidence>
<dbReference type="Pfam" id="PF02518">
    <property type="entry name" value="HATPase_c"/>
    <property type="match status" value="1"/>
</dbReference>
<dbReference type="FunFam" id="3.30.565.10:FF:000006">
    <property type="entry name" value="Sensor histidine kinase WalK"/>
    <property type="match status" value="1"/>
</dbReference>
<keyword evidence="6" id="KW-0902">Two-component regulatory system</keyword>
<gene>
    <name evidence="10" type="ORF">IAA31_08645</name>
</gene>
<organism evidence="10 11">
    <name type="scientific">Candidatus Anaerobiospirillum merdipullorum</name>
    <dbReference type="NCBI Taxonomy" id="2838450"/>
    <lineage>
        <taxon>Bacteria</taxon>
        <taxon>Pseudomonadati</taxon>
        <taxon>Pseudomonadota</taxon>
        <taxon>Gammaproteobacteria</taxon>
        <taxon>Aeromonadales</taxon>
        <taxon>Succinivibrionaceae</taxon>
        <taxon>Anaerobiospirillum</taxon>
    </lineage>
</organism>
<dbReference type="CDD" id="cd00082">
    <property type="entry name" value="HisKA"/>
    <property type="match status" value="1"/>
</dbReference>
<sequence length="585" mass="65894">MNRKIFRAIFFSILVSLILALGAVLFIAHEAISGIEQDRLGRINAVISSGYNHLGIDFIKQSSNEESLYRITLIDPDGKVIYDSKSDEPLDNHQDRTEVVQALAQGTGSAERYSDTLNTQTYYYARILNDGRILRVSITTDNMLMFTVRLTAYFALILAVFGALALFTSSKISDAIVEPLNRIDLNHPLLSDCYEEIRPFLSEIDKKQRQLDRQMQLMRSKNEEFLTITKSMAEGLVLLNRDGIILTINKTAKKIFNITDDCIGKSFMAIERGEQAREFFNPQSKVTKRSCTIEKDGRDYHLRFSQIRVDGNVLGYALIILDVTETKRAEEQRQEFTANVSHELKTPLQSIIGSAELIESGIVKPADLTLFAGRIRKQGVRLISLIEDIIFLSSLDEGSGNAIFEPVALNKVVNEVFEVLTPKAQEREVTLKTEGPALVIPAVYRYIYEMIYNLCDNAINYNRPQGSVTVHFEEHENKLIIAVIDTGIGIAKEHISRIFERFYRVDKSHSRQTGGTGLGLSIVKRTVLFHHGKIKLKSEVGVGSTFKITLYKKELAKLSAPKEPTREPNSPAQIEAHKAAFFNSH</sequence>
<dbReference type="EMBL" id="JAHLFG010000094">
    <property type="protein sequence ID" value="MBU3827535.1"/>
    <property type="molecule type" value="Genomic_DNA"/>
</dbReference>
<dbReference type="NCBIfam" id="TIGR00229">
    <property type="entry name" value="sensory_box"/>
    <property type="match status" value="1"/>
</dbReference>
<comment type="caution">
    <text evidence="10">The sequence shown here is derived from an EMBL/GenBank/DDBJ whole genome shotgun (WGS) entry which is preliminary data.</text>
</comment>
<evidence type="ECO:0000259" key="9">
    <source>
        <dbReference type="PROSITE" id="PS50109"/>
    </source>
</evidence>
<dbReference type="SUPFAM" id="SSF47384">
    <property type="entry name" value="Homodimeric domain of signal transducing histidine kinase"/>
    <property type="match status" value="1"/>
</dbReference>
<reference evidence="10" key="1">
    <citation type="journal article" date="2021" name="PeerJ">
        <title>Extensive microbial diversity within the chicken gut microbiome revealed by metagenomics and culture.</title>
        <authorList>
            <person name="Gilroy R."/>
            <person name="Ravi A."/>
            <person name="Getino M."/>
            <person name="Pursley I."/>
            <person name="Horton D.L."/>
            <person name="Alikhan N.F."/>
            <person name="Baker D."/>
            <person name="Gharbi K."/>
            <person name="Hall N."/>
            <person name="Watson M."/>
            <person name="Adriaenssens E.M."/>
            <person name="Foster-Nyarko E."/>
            <person name="Jarju S."/>
            <person name="Secka A."/>
            <person name="Antonio M."/>
            <person name="Oren A."/>
            <person name="Chaudhuri R.R."/>
            <person name="La Ragione R."/>
            <person name="Hildebrand F."/>
            <person name="Pallen M.J."/>
        </authorList>
    </citation>
    <scope>NUCLEOTIDE SEQUENCE</scope>
    <source>
        <strain evidence="10">687</strain>
    </source>
</reference>
<comment type="catalytic activity">
    <reaction evidence="1">
        <text>ATP + protein L-histidine = ADP + protein N-phospho-L-histidine.</text>
        <dbReference type="EC" id="2.7.13.3"/>
    </reaction>
</comment>
<evidence type="ECO:0000256" key="1">
    <source>
        <dbReference type="ARBA" id="ARBA00000085"/>
    </source>
</evidence>
<dbReference type="Gene3D" id="3.30.565.10">
    <property type="entry name" value="Histidine kinase-like ATPase, C-terminal domain"/>
    <property type="match status" value="1"/>
</dbReference>
<dbReference type="FunFam" id="1.10.287.130:FF:000001">
    <property type="entry name" value="Two-component sensor histidine kinase"/>
    <property type="match status" value="1"/>
</dbReference>
<dbReference type="InterPro" id="IPR000014">
    <property type="entry name" value="PAS"/>
</dbReference>
<dbReference type="Pfam" id="PF00512">
    <property type="entry name" value="HisKA"/>
    <property type="match status" value="1"/>
</dbReference>
<evidence type="ECO:0000256" key="7">
    <source>
        <dbReference type="ARBA" id="ARBA00023136"/>
    </source>
</evidence>
<keyword evidence="8" id="KW-1133">Transmembrane helix</keyword>
<dbReference type="SMART" id="SM00388">
    <property type="entry name" value="HisKA"/>
    <property type="match status" value="1"/>
</dbReference>
<dbReference type="SMART" id="SM00387">
    <property type="entry name" value="HATPase_c"/>
    <property type="match status" value="1"/>
</dbReference>
<dbReference type="PANTHER" id="PTHR45453:SF1">
    <property type="entry name" value="PHOSPHATE REGULON SENSOR PROTEIN PHOR"/>
    <property type="match status" value="1"/>
</dbReference>
<dbReference type="PROSITE" id="PS50109">
    <property type="entry name" value="HIS_KIN"/>
    <property type="match status" value="1"/>
</dbReference>
<protein>
    <recommendedName>
        <fullName evidence="2">histidine kinase</fullName>
        <ecNumber evidence="2">2.7.13.3</ecNumber>
    </recommendedName>
</protein>
<dbReference type="CDD" id="cd00075">
    <property type="entry name" value="HATPase"/>
    <property type="match status" value="1"/>
</dbReference>
<evidence type="ECO:0000313" key="10">
    <source>
        <dbReference type="EMBL" id="MBU3827535.1"/>
    </source>
</evidence>
<dbReference type="InterPro" id="IPR036097">
    <property type="entry name" value="HisK_dim/P_sf"/>
</dbReference>
<keyword evidence="5" id="KW-0418">Kinase</keyword>
<dbReference type="SUPFAM" id="SSF55785">
    <property type="entry name" value="PYP-like sensor domain (PAS domain)"/>
    <property type="match status" value="1"/>
</dbReference>
<dbReference type="GO" id="GO:0000155">
    <property type="term" value="F:phosphorelay sensor kinase activity"/>
    <property type="evidence" value="ECO:0007669"/>
    <property type="project" value="InterPro"/>
</dbReference>
<reference evidence="10" key="2">
    <citation type="submission" date="2021-04" db="EMBL/GenBank/DDBJ databases">
        <authorList>
            <person name="Gilroy R."/>
        </authorList>
    </citation>
    <scope>NUCLEOTIDE SEQUENCE</scope>
    <source>
        <strain evidence="10">687</strain>
    </source>
</reference>
<dbReference type="PANTHER" id="PTHR45453">
    <property type="entry name" value="PHOSPHATE REGULON SENSOR PROTEIN PHOR"/>
    <property type="match status" value="1"/>
</dbReference>
<dbReference type="InterPro" id="IPR003594">
    <property type="entry name" value="HATPase_dom"/>
</dbReference>
<dbReference type="InterPro" id="IPR003661">
    <property type="entry name" value="HisK_dim/P_dom"/>
</dbReference>
<evidence type="ECO:0000256" key="2">
    <source>
        <dbReference type="ARBA" id="ARBA00012438"/>
    </source>
</evidence>
<dbReference type="GO" id="GO:0016036">
    <property type="term" value="P:cellular response to phosphate starvation"/>
    <property type="evidence" value="ECO:0007669"/>
    <property type="project" value="TreeGrafter"/>
</dbReference>
<dbReference type="SMART" id="SM00091">
    <property type="entry name" value="PAS"/>
    <property type="match status" value="1"/>
</dbReference>
<dbReference type="AlphaFoldDB" id="A0A9E2KQ73"/>
<evidence type="ECO:0000256" key="8">
    <source>
        <dbReference type="SAM" id="Phobius"/>
    </source>
</evidence>
<dbReference type="InterPro" id="IPR004358">
    <property type="entry name" value="Sig_transdc_His_kin-like_C"/>
</dbReference>
<dbReference type="InterPro" id="IPR036890">
    <property type="entry name" value="HATPase_C_sf"/>
</dbReference>
<feature type="transmembrane region" description="Helical" evidence="8">
    <location>
        <begin position="150"/>
        <end position="167"/>
    </location>
</feature>
<keyword evidence="8" id="KW-0812">Transmembrane</keyword>
<dbReference type="Gene3D" id="1.10.287.130">
    <property type="match status" value="1"/>
</dbReference>
<dbReference type="InterPro" id="IPR035965">
    <property type="entry name" value="PAS-like_dom_sf"/>
</dbReference>
<feature type="transmembrane region" description="Helical" evidence="8">
    <location>
        <begin position="6"/>
        <end position="28"/>
    </location>
</feature>
<evidence type="ECO:0000256" key="5">
    <source>
        <dbReference type="ARBA" id="ARBA00022777"/>
    </source>
</evidence>
<dbReference type="InterPro" id="IPR005467">
    <property type="entry name" value="His_kinase_dom"/>
</dbReference>
<dbReference type="PRINTS" id="PR00344">
    <property type="entry name" value="BCTRLSENSOR"/>
</dbReference>
<dbReference type="Gene3D" id="3.30.450.20">
    <property type="entry name" value="PAS domain"/>
    <property type="match status" value="1"/>
</dbReference>
<name>A0A9E2KQ73_9GAMM</name>
<dbReference type="SUPFAM" id="SSF55874">
    <property type="entry name" value="ATPase domain of HSP90 chaperone/DNA topoisomerase II/histidine kinase"/>
    <property type="match status" value="1"/>
</dbReference>
<dbReference type="GO" id="GO:0005886">
    <property type="term" value="C:plasma membrane"/>
    <property type="evidence" value="ECO:0007669"/>
    <property type="project" value="TreeGrafter"/>
</dbReference>
<evidence type="ECO:0000256" key="4">
    <source>
        <dbReference type="ARBA" id="ARBA00022679"/>
    </source>
</evidence>
<dbReference type="Proteomes" id="UP000824150">
    <property type="component" value="Unassembled WGS sequence"/>
</dbReference>
<evidence type="ECO:0000313" key="11">
    <source>
        <dbReference type="Proteomes" id="UP000824150"/>
    </source>
</evidence>
<dbReference type="InterPro" id="IPR050351">
    <property type="entry name" value="BphY/WalK/GraS-like"/>
</dbReference>
<dbReference type="EC" id="2.7.13.3" evidence="2"/>
<evidence type="ECO:0000256" key="6">
    <source>
        <dbReference type="ARBA" id="ARBA00023012"/>
    </source>
</evidence>
<accession>A0A9E2KQ73</accession>
<keyword evidence="3" id="KW-0597">Phosphoprotein</keyword>
<feature type="domain" description="Histidine kinase" evidence="9">
    <location>
        <begin position="339"/>
        <end position="554"/>
    </location>
</feature>
<keyword evidence="4" id="KW-0808">Transferase</keyword>